<feature type="transmembrane region" description="Helical" evidence="8">
    <location>
        <begin position="319"/>
        <end position="339"/>
    </location>
</feature>
<comment type="caution">
    <text evidence="9">The sequence shown here is derived from an EMBL/GenBank/DDBJ whole genome shotgun (WGS) entry which is preliminary data.</text>
</comment>
<evidence type="ECO:0000313" key="9">
    <source>
        <dbReference type="EMBL" id="GEB46794.1"/>
    </source>
</evidence>
<feature type="transmembrane region" description="Helical" evidence="8">
    <location>
        <begin position="21"/>
        <end position="42"/>
    </location>
</feature>
<dbReference type="Proteomes" id="UP000319525">
    <property type="component" value="Unassembled WGS sequence"/>
</dbReference>
<dbReference type="EMBL" id="BJML01000009">
    <property type="protein sequence ID" value="GEB46794.1"/>
    <property type="molecule type" value="Genomic_DNA"/>
</dbReference>
<organism evidence="9 10">
    <name type="scientific">Microbacterium testaceum</name>
    <name type="common">Aureobacterium testaceum</name>
    <name type="synonym">Brevibacterium testaceum</name>
    <dbReference type="NCBI Taxonomy" id="2033"/>
    <lineage>
        <taxon>Bacteria</taxon>
        <taxon>Bacillati</taxon>
        <taxon>Actinomycetota</taxon>
        <taxon>Actinomycetes</taxon>
        <taxon>Micrococcales</taxon>
        <taxon>Microbacteriaceae</taxon>
        <taxon>Microbacterium</taxon>
    </lineage>
</organism>
<dbReference type="GeneID" id="57145423"/>
<dbReference type="GO" id="GO:0033214">
    <property type="term" value="P:siderophore-iron import into cell"/>
    <property type="evidence" value="ECO:0007669"/>
    <property type="project" value="TreeGrafter"/>
</dbReference>
<evidence type="ECO:0000256" key="7">
    <source>
        <dbReference type="ARBA" id="ARBA00023136"/>
    </source>
</evidence>
<dbReference type="SUPFAM" id="SSF81345">
    <property type="entry name" value="ABC transporter involved in vitamin B12 uptake, BtuC"/>
    <property type="match status" value="1"/>
</dbReference>
<dbReference type="CDD" id="cd06550">
    <property type="entry name" value="TM_ABC_iron-siderophores_like"/>
    <property type="match status" value="1"/>
</dbReference>
<dbReference type="Pfam" id="PF01032">
    <property type="entry name" value="FecCD"/>
    <property type="match status" value="1"/>
</dbReference>
<keyword evidence="7 8" id="KW-0472">Membrane</keyword>
<keyword evidence="6 8" id="KW-1133">Transmembrane helix</keyword>
<feature type="transmembrane region" description="Helical" evidence="8">
    <location>
        <begin position="76"/>
        <end position="94"/>
    </location>
</feature>
<feature type="transmembrane region" description="Helical" evidence="8">
    <location>
        <begin position="106"/>
        <end position="128"/>
    </location>
</feature>
<dbReference type="GO" id="GO:0022857">
    <property type="term" value="F:transmembrane transporter activity"/>
    <property type="evidence" value="ECO:0007669"/>
    <property type="project" value="InterPro"/>
</dbReference>
<dbReference type="OrthoDB" id="4455417at2"/>
<evidence type="ECO:0000256" key="2">
    <source>
        <dbReference type="ARBA" id="ARBA00007935"/>
    </source>
</evidence>
<evidence type="ECO:0000256" key="4">
    <source>
        <dbReference type="ARBA" id="ARBA00022475"/>
    </source>
</evidence>
<dbReference type="Gene3D" id="1.10.3470.10">
    <property type="entry name" value="ABC transporter involved in vitamin B12 uptake, BtuC"/>
    <property type="match status" value="1"/>
</dbReference>
<sequence length="346" mass="34375">MSTRVPVARLGGLSLPVRTRPLVTFVALSVVAALLLCLSISAGSTWVNPTTVVETLGGGGGQAVRYQVLGLRLPRTVIGALAGAALALAGAFMQSVARNPLSSPDVLGITSGASVGAAAVFVLGWRVFGAPLTLSLPLAALIGGSIAAAVVFSFSRGAAGGMRLILVGVGINAALLGVLHAMLIAGGTYDVLQVQVWLTGDLSSDATRIAPLAAVLVVAALIAVATSRSVAAMHLGDDVAHGLGVAVGRTRVVLLTGSVLSSSAAVGAAGPLGFVALSAPQIARFLTSESRAPLGCTAACGTILVLAADLAARTLFSSAVSVGLLTALVGGPILISLMLRRLRSWA</sequence>
<reference evidence="9 10" key="1">
    <citation type="submission" date="2019-06" db="EMBL/GenBank/DDBJ databases">
        <title>Whole genome shotgun sequence of Microbacterium testaceum NBRC 12675.</title>
        <authorList>
            <person name="Hosoyama A."/>
            <person name="Uohara A."/>
            <person name="Ohji S."/>
            <person name="Ichikawa N."/>
        </authorList>
    </citation>
    <scope>NUCLEOTIDE SEQUENCE [LARGE SCALE GENOMIC DNA]</scope>
    <source>
        <strain evidence="9 10">NBRC 12675</strain>
    </source>
</reference>
<gene>
    <name evidence="9" type="ORF">MTE01_27390</name>
</gene>
<dbReference type="PANTHER" id="PTHR30472:SF24">
    <property type="entry name" value="FERRIC ENTEROBACTIN TRANSPORT SYSTEM PERMEASE PROTEIN FEPG"/>
    <property type="match status" value="1"/>
</dbReference>
<proteinExistence type="inferred from homology"/>
<evidence type="ECO:0000256" key="8">
    <source>
        <dbReference type="SAM" id="Phobius"/>
    </source>
</evidence>
<evidence type="ECO:0000256" key="3">
    <source>
        <dbReference type="ARBA" id="ARBA00022448"/>
    </source>
</evidence>
<accession>A0A4Y3QND1</accession>
<keyword evidence="4" id="KW-1003">Cell membrane</keyword>
<feature type="transmembrane region" description="Helical" evidence="8">
    <location>
        <begin position="252"/>
        <end position="272"/>
    </location>
</feature>
<comment type="subcellular location">
    <subcellularLocation>
        <location evidence="1">Cell membrane</location>
        <topology evidence="1">Multi-pass membrane protein</topology>
    </subcellularLocation>
</comment>
<keyword evidence="3" id="KW-0813">Transport</keyword>
<evidence type="ECO:0000313" key="10">
    <source>
        <dbReference type="Proteomes" id="UP000319525"/>
    </source>
</evidence>
<dbReference type="InterPro" id="IPR037294">
    <property type="entry name" value="ABC_BtuC-like"/>
</dbReference>
<name>A0A4Y3QND1_MICTE</name>
<evidence type="ECO:0000256" key="1">
    <source>
        <dbReference type="ARBA" id="ARBA00004651"/>
    </source>
</evidence>
<protein>
    <submittedName>
        <fullName evidence="9">Iron ABC transporter</fullName>
    </submittedName>
</protein>
<dbReference type="AlphaFoldDB" id="A0A4Y3QND1"/>
<dbReference type="RefSeq" id="WP_141378062.1">
    <property type="nucleotide sequence ID" value="NZ_BJML01000009.1"/>
</dbReference>
<feature type="transmembrane region" description="Helical" evidence="8">
    <location>
        <begin position="209"/>
        <end position="231"/>
    </location>
</feature>
<dbReference type="PANTHER" id="PTHR30472">
    <property type="entry name" value="FERRIC ENTEROBACTIN TRANSPORT SYSTEM PERMEASE PROTEIN"/>
    <property type="match status" value="1"/>
</dbReference>
<dbReference type="GO" id="GO:0005886">
    <property type="term" value="C:plasma membrane"/>
    <property type="evidence" value="ECO:0007669"/>
    <property type="project" value="UniProtKB-SubCell"/>
</dbReference>
<dbReference type="InterPro" id="IPR000522">
    <property type="entry name" value="ABC_transptr_permease_BtuC"/>
</dbReference>
<feature type="transmembrane region" description="Helical" evidence="8">
    <location>
        <begin position="164"/>
        <end position="189"/>
    </location>
</feature>
<feature type="transmembrane region" description="Helical" evidence="8">
    <location>
        <begin position="134"/>
        <end position="152"/>
    </location>
</feature>
<comment type="similarity">
    <text evidence="2">Belongs to the binding-protein-dependent transport system permease family. FecCD subfamily.</text>
</comment>
<keyword evidence="5 8" id="KW-0812">Transmembrane</keyword>
<evidence type="ECO:0000256" key="6">
    <source>
        <dbReference type="ARBA" id="ARBA00022989"/>
    </source>
</evidence>
<evidence type="ECO:0000256" key="5">
    <source>
        <dbReference type="ARBA" id="ARBA00022692"/>
    </source>
</evidence>